<evidence type="ECO:0000256" key="7">
    <source>
        <dbReference type="ARBA" id="ARBA00023242"/>
    </source>
</evidence>
<evidence type="ECO:0000259" key="13">
    <source>
        <dbReference type="Pfam" id="PF13880"/>
    </source>
</evidence>
<keyword evidence="3" id="KW-0808">Transferase</keyword>
<gene>
    <name evidence="14" type="primary">Dwil\GK26976</name>
    <name evidence="14" type="ORF">Dwil_GK26976</name>
</gene>
<dbReference type="InterPro" id="IPR016181">
    <property type="entry name" value="Acyl_CoA_acyltransferase"/>
</dbReference>
<evidence type="ECO:0000256" key="10">
    <source>
        <dbReference type="SAM" id="Coils"/>
    </source>
</evidence>
<feature type="domain" description="N-acetyltransferase ESCO zinc-finger" evidence="12">
    <location>
        <begin position="478"/>
        <end position="516"/>
    </location>
</feature>
<name>A0A0Q9X1F5_DROWI</name>
<comment type="similarity">
    <text evidence="2">Belongs to the acetyltransferase family. ECO subfamily.</text>
</comment>
<dbReference type="GO" id="GO:0007064">
    <property type="term" value="P:mitotic sister chromatid cohesion"/>
    <property type="evidence" value="ECO:0007669"/>
    <property type="project" value="EnsemblMetazoa"/>
</dbReference>
<evidence type="ECO:0000256" key="11">
    <source>
        <dbReference type="SAM" id="MobiDB-lite"/>
    </source>
</evidence>
<feature type="compositionally biased region" description="Polar residues" evidence="11">
    <location>
        <begin position="1"/>
        <end position="23"/>
    </location>
</feature>
<feature type="region of interest" description="Disordered" evidence="11">
    <location>
        <begin position="42"/>
        <end position="86"/>
    </location>
</feature>
<keyword evidence="6" id="KW-0862">Zinc</keyword>
<dbReference type="InParanoid" id="A0A0Q9X1F5"/>
<dbReference type="SUPFAM" id="SSF55729">
    <property type="entry name" value="Acyl-CoA N-acyltransferases (Nat)"/>
    <property type="match status" value="1"/>
</dbReference>
<dbReference type="Pfam" id="PF13880">
    <property type="entry name" value="Acetyltransf_13"/>
    <property type="match status" value="1"/>
</dbReference>
<reference evidence="14 15" key="1">
    <citation type="journal article" date="2007" name="Nature">
        <title>Evolution of genes and genomes on the Drosophila phylogeny.</title>
        <authorList>
            <consortium name="Drosophila 12 Genomes Consortium"/>
            <person name="Clark A.G."/>
            <person name="Eisen M.B."/>
            <person name="Smith D.R."/>
            <person name="Bergman C.M."/>
            <person name="Oliver B."/>
            <person name="Markow T.A."/>
            <person name="Kaufman T.C."/>
            <person name="Kellis M."/>
            <person name="Gelbart W."/>
            <person name="Iyer V.N."/>
            <person name="Pollard D.A."/>
            <person name="Sackton T.B."/>
            <person name="Larracuente A.M."/>
            <person name="Singh N.D."/>
            <person name="Abad J.P."/>
            <person name="Abt D.N."/>
            <person name="Adryan B."/>
            <person name="Aguade M."/>
            <person name="Akashi H."/>
            <person name="Anderson W.W."/>
            <person name="Aquadro C.F."/>
            <person name="Ardell D.H."/>
            <person name="Arguello R."/>
            <person name="Artieri C.G."/>
            <person name="Barbash D.A."/>
            <person name="Barker D."/>
            <person name="Barsanti P."/>
            <person name="Batterham P."/>
            <person name="Batzoglou S."/>
            <person name="Begun D."/>
            <person name="Bhutkar A."/>
            <person name="Blanco E."/>
            <person name="Bosak S.A."/>
            <person name="Bradley R.K."/>
            <person name="Brand A.D."/>
            <person name="Brent M.R."/>
            <person name="Brooks A.N."/>
            <person name="Brown R.H."/>
            <person name="Butlin R.K."/>
            <person name="Caggese C."/>
            <person name="Calvi B.R."/>
            <person name="Bernardo de Carvalho A."/>
            <person name="Caspi A."/>
            <person name="Castrezana S."/>
            <person name="Celniker S.E."/>
            <person name="Chang J.L."/>
            <person name="Chapple C."/>
            <person name="Chatterji S."/>
            <person name="Chinwalla A."/>
            <person name="Civetta A."/>
            <person name="Clifton S.W."/>
            <person name="Comeron J.M."/>
            <person name="Costello J.C."/>
            <person name="Coyne J.A."/>
            <person name="Daub J."/>
            <person name="David R.G."/>
            <person name="Delcher A.L."/>
            <person name="Delehaunty K."/>
            <person name="Do C.B."/>
            <person name="Ebling H."/>
            <person name="Edwards K."/>
            <person name="Eickbush T."/>
            <person name="Evans J.D."/>
            <person name="Filipski A."/>
            <person name="Findeiss S."/>
            <person name="Freyhult E."/>
            <person name="Fulton L."/>
            <person name="Fulton R."/>
            <person name="Garcia A.C."/>
            <person name="Gardiner A."/>
            <person name="Garfield D.A."/>
            <person name="Garvin B.E."/>
            <person name="Gibson G."/>
            <person name="Gilbert D."/>
            <person name="Gnerre S."/>
            <person name="Godfrey J."/>
            <person name="Good R."/>
            <person name="Gotea V."/>
            <person name="Gravely B."/>
            <person name="Greenberg A.J."/>
            <person name="Griffiths-Jones S."/>
            <person name="Gross S."/>
            <person name="Guigo R."/>
            <person name="Gustafson E.A."/>
            <person name="Haerty W."/>
            <person name="Hahn M.W."/>
            <person name="Halligan D.L."/>
            <person name="Halpern A.L."/>
            <person name="Halter G.M."/>
            <person name="Han M.V."/>
            <person name="Heger A."/>
            <person name="Hillier L."/>
            <person name="Hinrichs A.S."/>
            <person name="Holmes I."/>
            <person name="Hoskins R.A."/>
            <person name="Hubisz M.J."/>
            <person name="Hultmark D."/>
            <person name="Huntley M.A."/>
            <person name="Jaffe D.B."/>
            <person name="Jagadeeshan S."/>
            <person name="Jeck W.R."/>
            <person name="Johnson J."/>
            <person name="Jones C.D."/>
            <person name="Jordan W.C."/>
            <person name="Karpen G.H."/>
            <person name="Kataoka E."/>
            <person name="Keightley P.D."/>
            <person name="Kheradpour P."/>
            <person name="Kirkness E.F."/>
            <person name="Koerich L.B."/>
            <person name="Kristiansen K."/>
            <person name="Kudrna D."/>
            <person name="Kulathinal R.J."/>
            <person name="Kumar S."/>
            <person name="Kwok R."/>
            <person name="Lander E."/>
            <person name="Langley C.H."/>
            <person name="Lapoint R."/>
            <person name="Lazzaro B.P."/>
            <person name="Lee S.J."/>
            <person name="Levesque L."/>
            <person name="Li R."/>
            <person name="Lin C.F."/>
            <person name="Lin M.F."/>
            <person name="Lindblad-Toh K."/>
            <person name="Llopart A."/>
            <person name="Long M."/>
            <person name="Low L."/>
            <person name="Lozovsky E."/>
            <person name="Lu J."/>
            <person name="Luo M."/>
            <person name="Machado C.A."/>
            <person name="Makalowski W."/>
            <person name="Marzo M."/>
            <person name="Matsuda M."/>
            <person name="Matzkin L."/>
            <person name="McAllister B."/>
            <person name="McBride C.S."/>
            <person name="McKernan B."/>
            <person name="McKernan K."/>
            <person name="Mendez-Lago M."/>
            <person name="Minx P."/>
            <person name="Mollenhauer M.U."/>
            <person name="Montooth K."/>
            <person name="Mount S.M."/>
            <person name="Mu X."/>
            <person name="Myers E."/>
            <person name="Negre B."/>
            <person name="Newfeld S."/>
            <person name="Nielsen R."/>
            <person name="Noor M.A."/>
            <person name="O'Grady P."/>
            <person name="Pachter L."/>
            <person name="Papaceit M."/>
            <person name="Parisi M.J."/>
            <person name="Parisi M."/>
            <person name="Parts L."/>
            <person name="Pedersen J.S."/>
            <person name="Pesole G."/>
            <person name="Phillippy A.M."/>
            <person name="Ponting C.P."/>
            <person name="Pop M."/>
            <person name="Porcelli D."/>
            <person name="Powell J.R."/>
            <person name="Prohaska S."/>
            <person name="Pruitt K."/>
            <person name="Puig M."/>
            <person name="Quesneville H."/>
            <person name="Ram K.R."/>
            <person name="Rand D."/>
            <person name="Rasmussen M.D."/>
            <person name="Reed L.K."/>
            <person name="Reenan R."/>
            <person name="Reily A."/>
            <person name="Remington K.A."/>
            <person name="Rieger T.T."/>
            <person name="Ritchie M.G."/>
            <person name="Robin C."/>
            <person name="Rogers Y.H."/>
            <person name="Rohde C."/>
            <person name="Rozas J."/>
            <person name="Rubenfield M.J."/>
            <person name="Ruiz A."/>
            <person name="Russo S."/>
            <person name="Salzberg S.L."/>
            <person name="Sanchez-Gracia A."/>
            <person name="Saranga D.J."/>
            <person name="Sato H."/>
            <person name="Schaeffer S.W."/>
            <person name="Schatz M.C."/>
            <person name="Schlenke T."/>
            <person name="Schwartz R."/>
            <person name="Segarra C."/>
            <person name="Singh R.S."/>
            <person name="Sirot L."/>
            <person name="Sirota M."/>
            <person name="Sisneros N.B."/>
            <person name="Smith C.D."/>
            <person name="Smith T.F."/>
            <person name="Spieth J."/>
            <person name="Stage D.E."/>
            <person name="Stark A."/>
            <person name="Stephan W."/>
            <person name="Strausberg R.L."/>
            <person name="Strempel S."/>
            <person name="Sturgill D."/>
            <person name="Sutton G."/>
            <person name="Sutton G.G."/>
            <person name="Tao W."/>
            <person name="Teichmann S."/>
            <person name="Tobari Y.N."/>
            <person name="Tomimura Y."/>
            <person name="Tsolas J.M."/>
            <person name="Valente V.L."/>
            <person name="Venter E."/>
            <person name="Venter J.C."/>
            <person name="Vicario S."/>
            <person name="Vieira F.G."/>
            <person name="Vilella A.J."/>
            <person name="Villasante A."/>
            <person name="Walenz B."/>
            <person name="Wang J."/>
            <person name="Wasserman M."/>
            <person name="Watts T."/>
            <person name="Wilson D."/>
            <person name="Wilson R.K."/>
            <person name="Wing R.A."/>
            <person name="Wolfner M.F."/>
            <person name="Wong A."/>
            <person name="Wong G.K."/>
            <person name="Wu C.I."/>
            <person name="Wu G."/>
            <person name="Yamamoto D."/>
            <person name="Yang H.P."/>
            <person name="Yang S.P."/>
            <person name="Yorke J.A."/>
            <person name="Yoshida K."/>
            <person name="Zdobnov E."/>
            <person name="Zhang P."/>
            <person name="Zhang Y."/>
            <person name="Zimin A.V."/>
            <person name="Baldwin J."/>
            <person name="Abdouelleil A."/>
            <person name="Abdulkadir J."/>
            <person name="Abebe A."/>
            <person name="Abera B."/>
            <person name="Abreu J."/>
            <person name="Acer S.C."/>
            <person name="Aftuck L."/>
            <person name="Alexander A."/>
            <person name="An P."/>
            <person name="Anderson E."/>
            <person name="Anderson S."/>
            <person name="Arachi H."/>
            <person name="Azer M."/>
            <person name="Bachantsang P."/>
            <person name="Barry A."/>
            <person name="Bayul T."/>
            <person name="Berlin A."/>
            <person name="Bessette D."/>
            <person name="Bloom T."/>
            <person name="Blye J."/>
            <person name="Boguslavskiy L."/>
            <person name="Bonnet C."/>
            <person name="Boukhgalter B."/>
            <person name="Bourzgui I."/>
            <person name="Brown A."/>
            <person name="Cahill P."/>
            <person name="Channer S."/>
            <person name="Cheshatsang Y."/>
            <person name="Chuda L."/>
            <person name="Citroen M."/>
            <person name="Collymore A."/>
            <person name="Cooke P."/>
            <person name="Costello M."/>
            <person name="D'Aco K."/>
            <person name="Daza R."/>
            <person name="De Haan G."/>
            <person name="DeGray S."/>
            <person name="DeMaso C."/>
            <person name="Dhargay N."/>
            <person name="Dooley K."/>
            <person name="Dooley E."/>
            <person name="Doricent M."/>
            <person name="Dorje P."/>
            <person name="Dorjee K."/>
            <person name="Dupes A."/>
            <person name="Elong R."/>
            <person name="Falk J."/>
            <person name="Farina A."/>
            <person name="Faro S."/>
            <person name="Ferguson D."/>
            <person name="Fisher S."/>
            <person name="Foley C.D."/>
            <person name="Franke A."/>
            <person name="Friedrich D."/>
            <person name="Gadbois L."/>
            <person name="Gearin G."/>
            <person name="Gearin C.R."/>
            <person name="Giannoukos G."/>
            <person name="Goode T."/>
            <person name="Graham J."/>
            <person name="Grandbois E."/>
            <person name="Grewal S."/>
            <person name="Gyaltsen K."/>
            <person name="Hafez N."/>
            <person name="Hagos B."/>
            <person name="Hall J."/>
            <person name="Henson C."/>
            <person name="Hollinger A."/>
            <person name="Honan T."/>
            <person name="Huard M.D."/>
            <person name="Hughes L."/>
            <person name="Hurhula B."/>
            <person name="Husby M.E."/>
            <person name="Kamat A."/>
            <person name="Kanga B."/>
            <person name="Kashin S."/>
            <person name="Khazanovich D."/>
            <person name="Kisner P."/>
            <person name="Lance K."/>
            <person name="Lara M."/>
            <person name="Lee W."/>
            <person name="Lennon N."/>
            <person name="Letendre F."/>
            <person name="LeVine R."/>
            <person name="Lipovsky A."/>
            <person name="Liu X."/>
            <person name="Liu J."/>
            <person name="Liu S."/>
            <person name="Lokyitsang T."/>
            <person name="Lokyitsang Y."/>
            <person name="Lubonja R."/>
            <person name="Lui A."/>
            <person name="MacDonald P."/>
            <person name="Magnisalis V."/>
            <person name="Maru K."/>
            <person name="Matthews C."/>
            <person name="McCusker W."/>
            <person name="McDonough S."/>
            <person name="Mehta T."/>
            <person name="Meldrim J."/>
            <person name="Meneus L."/>
            <person name="Mihai O."/>
            <person name="Mihalev A."/>
            <person name="Mihova T."/>
            <person name="Mittelman R."/>
            <person name="Mlenga V."/>
            <person name="Montmayeur A."/>
            <person name="Mulrain L."/>
            <person name="Navidi A."/>
            <person name="Naylor J."/>
            <person name="Negash T."/>
            <person name="Nguyen T."/>
            <person name="Nguyen N."/>
            <person name="Nicol R."/>
            <person name="Norbu C."/>
            <person name="Norbu N."/>
            <person name="Novod N."/>
            <person name="O'Neill B."/>
            <person name="Osman S."/>
            <person name="Markiewicz E."/>
            <person name="Oyono O.L."/>
            <person name="Patti C."/>
            <person name="Phunkhang P."/>
            <person name="Pierre F."/>
            <person name="Priest M."/>
            <person name="Raghuraman S."/>
            <person name="Rege F."/>
            <person name="Reyes R."/>
            <person name="Rise C."/>
            <person name="Rogov P."/>
            <person name="Ross K."/>
            <person name="Ryan E."/>
            <person name="Settipalli S."/>
            <person name="Shea T."/>
            <person name="Sherpa N."/>
            <person name="Shi L."/>
            <person name="Shih D."/>
            <person name="Sparrow T."/>
            <person name="Spaulding J."/>
            <person name="Stalker J."/>
            <person name="Stange-Thomann N."/>
            <person name="Stavropoulos S."/>
            <person name="Stone C."/>
            <person name="Strader C."/>
            <person name="Tesfaye S."/>
            <person name="Thomson T."/>
            <person name="Thoulutsang Y."/>
            <person name="Thoulutsang D."/>
            <person name="Topham K."/>
            <person name="Topping I."/>
            <person name="Tsamla T."/>
            <person name="Vassiliev H."/>
            <person name="Vo A."/>
            <person name="Wangchuk T."/>
            <person name="Wangdi T."/>
            <person name="Weiand M."/>
            <person name="Wilkinson J."/>
            <person name="Wilson A."/>
            <person name="Yadav S."/>
            <person name="Young G."/>
            <person name="Yu Q."/>
            <person name="Zembek L."/>
            <person name="Zhong D."/>
            <person name="Zimmer A."/>
            <person name="Zwirko Z."/>
            <person name="Jaffe D.B."/>
            <person name="Alvarez P."/>
            <person name="Brockman W."/>
            <person name="Butler J."/>
            <person name="Chin C."/>
            <person name="Gnerre S."/>
            <person name="Grabherr M."/>
            <person name="Kleber M."/>
            <person name="Mauceli E."/>
            <person name="MacCallum I."/>
        </authorList>
    </citation>
    <scope>NUCLEOTIDE SEQUENCE [LARGE SCALE GENOMIC DNA]</scope>
    <source>
        <strain evidence="15">Tucson 14030-0811.24</strain>
    </source>
</reference>
<keyword evidence="8" id="KW-0131">Cell cycle</keyword>
<keyword evidence="7" id="KW-0539">Nucleus</keyword>
<feature type="coiled-coil region" evidence="10">
    <location>
        <begin position="115"/>
        <end position="142"/>
    </location>
</feature>
<dbReference type="GO" id="GO:0005634">
    <property type="term" value="C:nucleus"/>
    <property type="evidence" value="ECO:0007669"/>
    <property type="project" value="UniProtKB-SubCell"/>
</dbReference>
<evidence type="ECO:0000256" key="5">
    <source>
        <dbReference type="ARBA" id="ARBA00022771"/>
    </source>
</evidence>
<evidence type="ECO:0000256" key="1">
    <source>
        <dbReference type="ARBA" id="ARBA00004123"/>
    </source>
</evidence>
<dbReference type="Proteomes" id="UP000007798">
    <property type="component" value="Unassembled WGS sequence"/>
</dbReference>
<feature type="region of interest" description="Disordered" evidence="11">
    <location>
        <begin position="157"/>
        <end position="183"/>
    </location>
</feature>
<dbReference type="GO" id="GO:0008270">
    <property type="term" value="F:zinc ion binding"/>
    <property type="evidence" value="ECO:0007669"/>
    <property type="project" value="UniProtKB-KW"/>
</dbReference>
<feature type="domain" description="N-acetyltransferase ESCO acetyl-transferase" evidence="13">
    <location>
        <begin position="622"/>
        <end position="688"/>
    </location>
</feature>
<evidence type="ECO:0000256" key="9">
    <source>
        <dbReference type="ARBA" id="ARBA00023315"/>
    </source>
</evidence>
<keyword evidence="10" id="KW-0175">Coiled coil</keyword>
<dbReference type="SMR" id="A0A0Q9X1F5"/>
<dbReference type="AlphaFoldDB" id="A0A0Q9X1F5"/>
<evidence type="ECO:0000256" key="2">
    <source>
        <dbReference type="ARBA" id="ARBA00005816"/>
    </source>
</evidence>
<keyword evidence="4" id="KW-0479">Metal-binding</keyword>
<dbReference type="PANTHER" id="PTHR45884:SF2">
    <property type="entry name" value="N-ACETYLTRANSFERASE ECO"/>
    <property type="match status" value="1"/>
</dbReference>
<evidence type="ECO:0000313" key="15">
    <source>
        <dbReference type="Proteomes" id="UP000007798"/>
    </source>
</evidence>
<sequence length="691" mass="77957">MQAEPGTSCSMISPTSPNGSPQSKMRKTTLEQSIPTMAFYSKTKAPSSRRNIIMRSGGGGSLRKRTSKIRTSPTSSRPRLGINRGVSHNIRKPSTLQARRLPPIQLDYILNSLRNEKLKEIINQKREERAKIEEVYQILRSAKDPIKMAKPLNVIEDDANNNMTNPDFSDLSEDEQLQQDDDDDNDFDMIELEPIIPIIKHQPMSIISSEPSSGDRDQLGKRKFFKSGRKSQTHMEVRITDHIRASVNHGKIELIRKPPKKPRRLRVKSSTIFSAEQATVDAILKNLDESVLDDIVEASPSAEEPIVRSASVPLPDTVSNAESEELYENLVCDFQAMVDPFASFRLRLPYNTQDPELIEQQQILLEFLISNNICTEENFKIFIAEPDTHKVEANRIVDELYTIINAEEAPPEALTIAEVSVSNPVTSVASSEKLFPIFNQNLQPLVQRSQRHKAPSASAAAAVSRQRLLSSAAIGSNQYQIDAGQKQFGARQCQQCGLVYTVHEPEEEQLHREYHNSVHILRFKGWIDEDIIAACPEWSSDGRIIRLNERAPVARLQRLRDLLKVVDKELGYASFIVPKIFVAFFAVQKQQIVGLCLVQPLSEAHRFIQIDGIDYCSEEVFEASCGISRIWVSPLQRRQGIARKLMRAVQCHTILGQEIPVNRIAFGSPTDDGRALARYITQNDNFLTFDQ</sequence>
<evidence type="ECO:0008006" key="16">
    <source>
        <dbReference type="Google" id="ProtNLM"/>
    </source>
</evidence>
<dbReference type="EMBL" id="CH963847">
    <property type="protein sequence ID" value="KRF97757.1"/>
    <property type="molecule type" value="Genomic_DNA"/>
</dbReference>
<evidence type="ECO:0000256" key="6">
    <source>
        <dbReference type="ARBA" id="ARBA00022833"/>
    </source>
</evidence>
<dbReference type="eggNOG" id="KOG3014">
    <property type="taxonomic scope" value="Eukaryota"/>
</dbReference>
<dbReference type="InterPro" id="IPR028009">
    <property type="entry name" value="ESCO_Acetyltransf_dom"/>
</dbReference>
<dbReference type="CDD" id="cd04301">
    <property type="entry name" value="NAT_SF"/>
    <property type="match status" value="1"/>
</dbReference>
<dbReference type="InterPro" id="IPR028005">
    <property type="entry name" value="AcTrfase_ESCO_Znf_dom"/>
</dbReference>
<dbReference type="KEGG" id="dwi:26528978"/>
<dbReference type="Gene3D" id="3.40.630.30">
    <property type="match status" value="1"/>
</dbReference>
<organism evidence="14 15">
    <name type="scientific">Drosophila willistoni</name>
    <name type="common">Fruit fly</name>
    <dbReference type="NCBI Taxonomy" id="7260"/>
    <lineage>
        <taxon>Eukaryota</taxon>
        <taxon>Metazoa</taxon>
        <taxon>Ecdysozoa</taxon>
        <taxon>Arthropoda</taxon>
        <taxon>Hexapoda</taxon>
        <taxon>Insecta</taxon>
        <taxon>Pterygota</taxon>
        <taxon>Neoptera</taxon>
        <taxon>Endopterygota</taxon>
        <taxon>Diptera</taxon>
        <taxon>Brachycera</taxon>
        <taxon>Muscomorpha</taxon>
        <taxon>Ephydroidea</taxon>
        <taxon>Drosophilidae</taxon>
        <taxon>Drosophila</taxon>
        <taxon>Sophophora</taxon>
    </lineage>
</organism>
<evidence type="ECO:0000256" key="4">
    <source>
        <dbReference type="ARBA" id="ARBA00022723"/>
    </source>
</evidence>
<feature type="region of interest" description="Disordered" evidence="11">
    <location>
        <begin position="1"/>
        <end position="28"/>
    </location>
</feature>
<keyword evidence="9" id="KW-0012">Acyltransferase</keyword>
<feature type="compositionally biased region" description="Acidic residues" evidence="11">
    <location>
        <begin position="170"/>
        <end position="183"/>
    </location>
</feature>
<dbReference type="PANTHER" id="PTHR45884">
    <property type="entry name" value="N-ACETYLTRANSFERASE ECO"/>
    <property type="match status" value="1"/>
</dbReference>
<evidence type="ECO:0000313" key="14">
    <source>
        <dbReference type="EMBL" id="KRF97757.1"/>
    </source>
</evidence>
<evidence type="ECO:0000256" key="3">
    <source>
        <dbReference type="ARBA" id="ARBA00022679"/>
    </source>
</evidence>
<comment type="subcellular location">
    <subcellularLocation>
        <location evidence="1">Nucleus</location>
    </subcellularLocation>
</comment>
<keyword evidence="15" id="KW-1185">Reference proteome</keyword>
<dbReference type="GO" id="GO:0061733">
    <property type="term" value="F:protein-lysine-acetyltransferase activity"/>
    <property type="evidence" value="ECO:0007669"/>
    <property type="project" value="TreeGrafter"/>
</dbReference>
<dbReference type="Pfam" id="PF13878">
    <property type="entry name" value="zf-C2H2_3"/>
    <property type="match status" value="1"/>
</dbReference>
<keyword evidence="5" id="KW-0863">Zinc-finger</keyword>
<evidence type="ECO:0000259" key="12">
    <source>
        <dbReference type="Pfam" id="PF13878"/>
    </source>
</evidence>
<proteinExistence type="inferred from homology"/>
<evidence type="ECO:0000256" key="8">
    <source>
        <dbReference type="ARBA" id="ARBA00023306"/>
    </source>
</evidence>
<dbReference type="FunCoup" id="A0A0Q9X1F5">
    <property type="interactions" value="937"/>
</dbReference>
<dbReference type="STRING" id="7260.A0A0Q9X1F5"/>
<dbReference type="GO" id="GO:0000785">
    <property type="term" value="C:chromatin"/>
    <property type="evidence" value="ECO:0007669"/>
    <property type="project" value="TreeGrafter"/>
</dbReference>
<protein>
    <recommendedName>
        <fullName evidence="16">N-acetyltransferase domain-containing protein</fullName>
    </recommendedName>
</protein>
<accession>A0A0Q9X1F5</accession>
<dbReference type="OrthoDB" id="428854at2759"/>